<feature type="domain" description="DUS-like FMN-binding" evidence="6">
    <location>
        <begin position="14"/>
        <end position="307"/>
    </location>
</feature>
<comment type="caution">
    <text evidence="7">The sequence shown here is derived from an EMBL/GenBank/DDBJ whole genome shotgun (WGS) entry which is preliminary data.</text>
</comment>
<reference evidence="8" key="1">
    <citation type="journal article" date="2019" name="Int. J. Syst. Evol. Microbiol.">
        <title>The Global Catalogue of Microorganisms (GCM) 10K type strain sequencing project: providing services to taxonomists for standard genome sequencing and annotation.</title>
        <authorList>
            <consortium name="The Broad Institute Genomics Platform"/>
            <consortium name="The Broad Institute Genome Sequencing Center for Infectious Disease"/>
            <person name="Wu L."/>
            <person name="Ma J."/>
        </authorList>
    </citation>
    <scope>NUCLEOTIDE SEQUENCE [LARGE SCALE GENOMIC DNA]</scope>
    <source>
        <strain evidence="8">JCM 18053</strain>
    </source>
</reference>
<dbReference type="EMBL" id="BAABIA010000006">
    <property type="protein sequence ID" value="GAA5143361.1"/>
    <property type="molecule type" value="Genomic_DNA"/>
</dbReference>
<protein>
    <recommendedName>
        <fullName evidence="5">tRNA-dihydrouridine synthase</fullName>
        <ecNumber evidence="5">1.3.1.-</ecNumber>
    </recommendedName>
</protein>
<dbReference type="PANTHER" id="PTHR45846:SF1">
    <property type="entry name" value="TRNA-DIHYDROURIDINE(47) SYNTHASE [NAD(P)(+)]-LIKE"/>
    <property type="match status" value="1"/>
</dbReference>
<keyword evidence="4 5" id="KW-0560">Oxidoreductase</keyword>
<keyword evidence="8" id="KW-1185">Reference proteome</keyword>
<dbReference type="InterPro" id="IPR035587">
    <property type="entry name" value="DUS-like_FMN-bd"/>
</dbReference>
<evidence type="ECO:0000256" key="1">
    <source>
        <dbReference type="ARBA" id="ARBA00022630"/>
    </source>
</evidence>
<comment type="cofactor">
    <cofactor evidence="5">
        <name>FMN</name>
        <dbReference type="ChEBI" id="CHEBI:58210"/>
    </cofactor>
</comment>
<evidence type="ECO:0000259" key="6">
    <source>
        <dbReference type="Pfam" id="PF01207"/>
    </source>
</evidence>
<accession>A0ABP9PBB7</accession>
<evidence type="ECO:0000256" key="5">
    <source>
        <dbReference type="PIRNR" id="PIRNR006621"/>
    </source>
</evidence>
<evidence type="ECO:0000256" key="3">
    <source>
        <dbReference type="ARBA" id="ARBA00022694"/>
    </source>
</evidence>
<keyword evidence="3 5" id="KW-0819">tRNA processing</keyword>
<comment type="function">
    <text evidence="5">Catalyzes the synthesis of 5,6-dihydrouridine (D), a modified base found in the D-loop of most tRNAs, via the reduction of the C5-C6 double bond in target uridines.</text>
</comment>
<dbReference type="InterPro" id="IPR001269">
    <property type="entry name" value="DUS_fam"/>
</dbReference>
<keyword evidence="2 5" id="KW-0288">FMN</keyword>
<evidence type="ECO:0000256" key="4">
    <source>
        <dbReference type="ARBA" id="ARBA00023002"/>
    </source>
</evidence>
<keyword evidence="1 5" id="KW-0285">Flavoprotein</keyword>
<proteinExistence type="inferred from homology"/>
<dbReference type="PIRSF" id="PIRSF006621">
    <property type="entry name" value="Dus"/>
    <property type="match status" value="1"/>
</dbReference>
<dbReference type="Pfam" id="PF01207">
    <property type="entry name" value="Dus"/>
    <property type="match status" value="1"/>
</dbReference>
<sequence>MRSLLPPDRPALVLAPMQDVTDLPFMRLIARYGGPDIYVTEYFRVTPDSKLDATILKSITQNDTGIPVIAQMIGQDIPALIRTAKALEKYPVAGIDLNLGCPAPVVCRKDAGGGLLRQPERVNEILRALRDTVQGRFTVKCRVGFTDKAEFPRLLEVFQSHAIDGLTVHGRTVRDAYKTAVHPECVALAVQSMPCPVIANGNVVDVPTGVAYLRHTQAAGLMLGRGAIRHPWLFDHLRAHWEGREVAPRTGRDMMDYIQNLYDMTAAFHPHYETNSHVQKMKRYMVYITTGIAEGQFEYRIRRVSTEPEFFAACHEYLDNDLPLPVRPPETSSVFCGFAELK</sequence>
<evidence type="ECO:0000313" key="7">
    <source>
        <dbReference type="EMBL" id="GAA5143361.1"/>
    </source>
</evidence>
<gene>
    <name evidence="7" type="ORF">GCM10023213_30970</name>
</gene>
<dbReference type="SUPFAM" id="SSF51395">
    <property type="entry name" value="FMN-linked oxidoreductases"/>
    <property type="match status" value="1"/>
</dbReference>
<dbReference type="Proteomes" id="UP001499852">
    <property type="component" value="Unassembled WGS sequence"/>
</dbReference>
<dbReference type="Gene3D" id="3.20.20.70">
    <property type="entry name" value="Aldolase class I"/>
    <property type="match status" value="1"/>
</dbReference>
<dbReference type="PANTHER" id="PTHR45846">
    <property type="entry name" value="TRNA-DIHYDROURIDINE(47) SYNTHASE [NAD(P)(+)]-LIKE"/>
    <property type="match status" value="1"/>
</dbReference>
<dbReference type="InterPro" id="IPR013785">
    <property type="entry name" value="Aldolase_TIM"/>
</dbReference>
<dbReference type="RefSeq" id="WP_345737285.1">
    <property type="nucleotide sequence ID" value="NZ_BAABIA010000006.1"/>
</dbReference>
<comment type="similarity">
    <text evidence="5">Belongs to the dus family.</text>
</comment>
<dbReference type="CDD" id="cd02801">
    <property type="entry name" value="DUS_like_FMN"/>
    <property type="match status" value="1"/>
</dbReference>
<dbReference type="EC" id="1.3.1.-" evidence="5"/>
<evidence type="ECO:0000313" key="8">
    <source>
        <dbReference type="Proteomes" id="UP001499852"/>
    </source>
</evidence>
<organism evidence="7 8">
    <name type="scientific">Prosthecobacter algae</name>
    <dbReference type="NCBI Taxonomy" id="1144682"/>
    <lineage>
        <taxon>Bacteria</taxon>
        <taxon>Pseudomonadati</taxon>
        <taxon>Verrucomicrobiota</taxon>
        <taxon>Verrucomicrobiia</taxon>
        <taxon>Verrucomicrobiales</taxon>
        <taxon>Verrucomicrobiaceae</taxon>
        <taxon>Prosthecobacter</taxon>
    </lineage>
</organism>
<evidence type="ECO:0000256" key="2">
    <source>
        <dbReference type="ARBA" id="ARBA00022643"/>
    </source>
</evidence>
<name>A0ABP9PBB7_9BACT</name>